<keyword evidence="3" id="KW-1185">Reference proteome</keyword>
<name>A0A0N8PPY9_9BACL</name>
<dbReference type="PATRIC" id="fig|471514.4.peg.341"/>
<sequence length="114" mass="13083">MNCSSLTKSETEAIERLYAEIKDKLDVSKVILFGSKARNEAKEYSDVDLLVLTRRKKDKQDRWLLSDIAADVNIDYGVALECLYYNESDWEVGDEINPLLKENVEREGVPLVLQ</sequence>
<dbReference type="OrthoDB" id="2625791at2"/>
<organism evidence="2 3">
    <name type="scientific">Alicyclobacillus ferrooxydans</name>
    <dbReference type="NCBI Taxonomy" id="471514"/>
    <lineage>
        <taxon>Bacteria</taxon>
        <taxon>Bacillati</taxon>
        <taxon>Bacillota</taxon>
        <taxon>Bacilli</taxon>
        <taxon>Bacillales</taxon>
        <taxon>Alicyclobacillaceae</taxon>
        <taxon>Alicyclobacillus</taxon>
    </lineage>
</organism>
<dbReference type="Gene3D" id="3.30.460.10">
    <property type="entry name" value="Beta Polymerase, domain 2"/>
    <property type="match status" value="1"/>
</dbReference>
<evidence type="ECO:0000313" key="2">
    <source>
        <dbReference type="EMBL" id="KPV45653.1"/>
    </source>
</evidence>
<accession>A0A0N8PPY9</accession>
<feature type="domain" description="Polymerase nucleotidyl transferase" evidence="1">
    <location>
        <begin position="15"/>
        <end position="75"/>
    </location>
</feature>
<dbReference type="EMBL" id="LJCO01000008">
    <property type="protein sequence ID" value="KPV45653.1"/>
    <property type="molecule type" value="Genomic_DNA"/>
</dbReference>
<dbReference type="Proteomes" id="UP000050482">
    <property type="component" value="Unassembled WGS sequence"/>
</dbReference>
<dbReference type="AlphaFoldDB" id="A0A0N8PPY9"/>
<dbReference type="RefSeq" id="WP_054967442.1">
    <property type="nucleotide sequence ID" value="NZ_LJCO01000008.1"/>
</dbReference>
<dbReference type="PANTHER" id="PTHR33933:SF1">
    <property type="entry name" value="PROTEIN ADENYLYLTRANSFERASE MNTA-RELATED"/>
    <property type="match status" value="1"/>
</dbReference>
<dbReference type="CDD" id="cd05403">
    <property type="entry name" value="NT_KNTase_like"/>
    <property type="match status" value="1"/>
</dbReference>
<dbReference type="Pfam" id="PF01909">
    <property type="entry name" value="NTP_transf_2"/>
    <property type="match status" value="1"/>
</dbReference>
<reference evidence="2 3" key="1">
    <citation type="submission" date="2015-09" db="EMBL/GenBank/DDBJ databases">
        <title>Draft genome sequence of Alicyclobacillus ferrooxydans DSM 22381.</title>
        <authorList>
            <person name="Hemp J."/>
        </authorList>
    </citation>
    <scope>NUCLEOTIDE SEQUENCE [LARGE SCALE GENOMIC DNA]</scope>
    <source>
        <strain evidence="2 3">TC-34</strain>
    </source>
</reference>
<dbReference type="SUPFAM" id="SSF81301">
    <property type="entry name" value="Nucleotidyltransferase"/>
    <property type="match status" value="1"/>
</dbReference>
<proteinExistence type="predicted"/>
<dbReference type="InterPro" id="IPR002934">
    <property type="entry name" value="Polymerase_NTP_transf_dom"/>
</dbReference>
<dbReference type="InterPro" id="IPR043519">
    <property type="entry name" value="NT_sf"/>
</dbReference>
<evidence type="ECO:0000313" key="3">
    <source>
        <dbReference type="Proteomes" id="UP000050482"/>
    </source>
</evidence>
<gene>
    <name evidence="2" type="ORF">AN477_01700</name>
</gene>
<keyword evidence="2" id="KW-0808">Transferase</keyword>
<dbReference type="PANTHER" id="PTHR33933">
    <property type="entry name" value="NUCLEOTIDYLTRANSFERASE"/>
    <property type="match status" value="1"/>
</dbReference>
<dbReference type="InterPro" id="IPR052548">
    <property type="entry name" value="Type_VII_TA_antitoxin"/>
</dbReference>
<comment type="caution">
    <text evidence="2">The sequence shown here is derived from an EMBL/GenBank/DDBJ whole genome shotgun (WGS) entry which is preliminary data.</text>
</comment>
<dbReference type="GO" id="GO:0016779">
    <property type="term" value="F:nucleotidyltransferase activity"/>
    <property type="evidence" value="ECO:0007669"/>
    <property type="project" value="InterPro"/>
</dbReference>
<evidence type="ECO:0000259" key="1">
    <source>
        <dbReference type="Pfam" id="PF01909"/>
    </source>
</evidence>
<protein>
    <submittedName>
        <fullName evidence="2">Nucleotidyltransferase</fullName>
    </submittedName>
</protein>